<keyword evidence="1" id="KW-0677">Repeat</keyword>
<accession>A0A1Q9DII0</accession>
<organism evidence="4 5">
    <name type="scientific">Symbiodinium microadriaticum</name>
    <name type="common">Dinoflagellate</name>
    <name type="synonym">Zooxanthella microadriatica</name>
    <dbReference type="NCBI Taxonomy" id="2951"/>
    <lineage>
        <taxon>Eukaryota</taxon>
        <taxon>Sar</taxon>
        <taxon>Alveolata</taxon>
        <taxon>Dinophyceae</taxon>
        <taxon>Suessiales</taxon>
        <taxon>Symbiodiniaceae</taxon>
        <taxon>Symbiodinium</taxon>
    </lineage>
</organism>
<name>A0A1Q9DII0_SYMMI</name>
<comment type="caution">
    <text evidence="4">The sequence shown here is derived from an EMBL/GenBank/DDBJ whole genome shotgun (WGS) entry which is preliminary data.</text>
</comment>
<dbReference type="OrthoDB" id="438559at2759"/>
<feature type="repeat" description="PPR" evidence="2">
    <location>
        <begin position="230"/>
        <end position="264"/>
    </location>
</feature>
<reference evidence="4 5" key="1">
    <citation type="submission" date="2016-02" db="EMBL/GenBank/DDBJ databases">
        <title>Genome analysis of coral dinoflagellate symbionts highlights evolutionary adaptations to a symbiotic lifestyle.</title>
        <authorList>
            <person name="Aranda M."/>
            <person name="Li Y."/>
            <person name="Liew Y.J."/>
            <person name="Baumgarten S."/>
            <person name="Simakov O."/>
            <person name="Wilson M."/>
            <person name="Piel J."/>
            <person name="Ashoor H."/>
            <person name="Bougouffa S."/>
            <person name="Bajic V.B."/>
            <person name="Ryu T."/>
            <person name="Ravasi T."/>
            <person name="Bayer T."/>
            <person name="Micklem G."/>
            <person name="Kim H."/>
            <person name="Bhak J."/>
            <person name="Lajeunesse T.C."/>
            <person name="Voolstra C.R."/>
        </authorList>
    </citation>
    <scope>NUCLEOTIDE SEQUENCE [LARGE SCALE GENOMIC DNA]</scope>
    <source>
        <strain evidence="4 5">CCMP2467</strain>
    </source>
</reference>
<dbReference type="InterPro" id="IPR011990">
    <property type="entry name" value="TPR-like_helical_dom_sf"/>
</dbReference>
<evidence type="ECO:0000256" key="3">
    <source>
        <dbReference type="SAM" id="MobiDB-lite"/>
    </source>
</evidence>
<feature type="compositionally biased region" description="Low complexity" evidence="3">
    <location>
        <begin position="1"/>
        <end position="17"/>
    </location>
</feature>
<evidence type="ECO:0000313" key="5">
    <source>
        <dbReference type="Proteomes" id="UP000186817"/>
    </source>
</evidence>
<dbReference type="PROSITE" id="PS51375">
    <property type="entry name" value="PPR"/>
    <property type="match status" value="2"/>
</dbReference>
<keyword evidence="5" id="KW-1185">Reference proteome</keyword>
<dbReference type="Pfam" id="PF01535">
    <property type="entry name" value="PPR"/>
    <property type="match status" value="2"/>
</dbReference>
<dbReference type="AlphaFoldDB" id="A0A1Q9DII0"/>
<feature type="repeat" description="PPR" evidence="2">
    <location>
        <begin position="300"/>
        <end position="334"/>
    </location>
</feature>
<gene>
    <name evidence="4" type="ORF">AK812_SmicGene22956</name>
</gene>
<dbReference type="Proteomes" id="UP000186817">
    <property type="component" value="Unassembled WGS sequence"/>
</dbReference>
<evidence type="ECO:0000313" key="4">
    <source>
        <dbReference type="EMBL" id="OLP94977.1"/>
    </source>
</evidence>
<dbReference type="EMBL" id="LSRX01000520">
    <property type="protein sequence ID" value="OLP94977.1"/>
    <property type="molecule type" value="Genomic_DNA"/>
</dbReference>
<dbReference type="Gene3D" id="1.25.40.10">
    <property type="entry name" value="Tetratricopeptide repeat domain"/>
    <property type="match status" value="3"/>
</dbReference>
<feature type="region of interest" description="Disordered" evidence="3">
    <location>
        <begin position="1"/>
        <end position="22"/>
    </location>
</feature>
<dbReference type="PANTHER" id="PTHR47936:SF1">
    <property type="entry name" value="PENTATRICOPEPTIDE REPEAT-CONTAINING PROTEIN GUN1, CHLOROPLASTIC"/>
    <property type="match status" value="1"/>
</dbReference>
<dbReference type="Pfam" id="PF13812">
    <property type="entry name" value="PPR_3"/>
    <property type="match status" value="1"/>
</dbReference>
<dbReference type="InterPro" id="IPR002885">
    <property type="entry name" value="PPR_rpt"/>
</dbReference>
<sequence>MDATAPTTPPSDTSSFDYPDDGRHDAAERVLSNATLLKGILKFHTELRVRMVAVQVEHTPQARQSNQAVQEAMEALTQDHPQAHHTTVIRDWRPQHTLIEKVISPNIIHALLLTNHPVRTNPLLNLRPRLDMATYAATQLSQNATYLVNMSSNASSDRMEVILYSSLATACGRGHAWTRALDVWADMKDREQCVNTVLCSTCISACALSSRWMQALALHKEYDELSLEKDTVAFGAMLNAFTIGGLWQEALSLLATMAAAAVQPSLISYNAAISACEGGYRWAEALQLLASCSPAGLQADIVTYGAVLSVCEKSLRWEEAMAVLRSAQKRAVDINLIAASAAVSACEKGSQWEKALGLFAEFQHRDPGGTVQKSEQVDIVVYSAVISSCSKCARWQIAVELLKDFEQAAAAQTANAQTYNAAMLACVTGHAWRTAAALALQMERQQVEADVIASCTMVGAFVAGAQPVQAAACMDLLHQRALAATPA</sequence>
<dbReference type="PANTHER" id="PTHR47936">
    <property type="entry name" value="PPR_LONG DOMAIN-CONTAINING PROTEIN"/>
    <property type="match status" value="1"/>
</dbReference>
<evidence type="ECO:0000256" key="1">
    <source>
        <dbReference type="ARBA" id="ARBA00022737"/>
    </source>
</evidence>
<protein>
    <submittedName>
        <fullName evidence="4">Pentatricopeptide repeat-containing protein, chloroplastic</fullName>
    </submittedName>
</protein>
<evidence type="ECO:0000256" key="2">
    <source>
        <dbReference type="PROSITE-ProRule" id="PRU00708"/>
    </source>
</evidence>
<proteinExistence type="predicted"/>